<dbReference type="OrthoDB" id="9790678at2"/>
<dbReference type="InterPro" id="IPR010079">
    <property type="entry name" value="Xanthine_PRibTrfase"/>
</dbReference>
<comment type="pathway">
    <text evidence="5">Purine metabolism; XMP biosynthesis via salvage pathway; XMP from xanthine: step 1/1.</text>
</comment>
<dbReference type="InterPro" id="IPR029057">
    <property type="entry name" value="PRTase-like"/>
</dbReference>
<dbReference type="UniPathway" id="UPA00602">
    <property type="reaction ID" value="UER00658"/>
</dbReference>
<feature type="binding site" evidence="5">
    <location>
        <begin position="127"/>
        <end position="131"/>
    </location>
    <ligand>
        <name>5-phospho-alpha-D-ribose 1-diphosphate</name>
        <dbReference type="ChEBI" id="CHEBI:58017"/>
    </ligand>
</feature>
<dbReference type="NCBIfam" id="NF006671">
    <property type="entry name" value="PRK09219.1"/>
    <property type="match status" value="1"/>
</dbReference>
<evidence type="ECO:0000256" key="1">
    <source>
        <dbReference type="ARBA" id="ARBA00022490"/>
    </source>
</evidence>
<comment type="caution">
    <text evidence="8">The sequence shown here is derived from an EMBL/GenBank/DDBJ whole genome shotgun (WGS) entry which is preliminary data.</text>
</comment>
<dbReference type="CDD" id="cd06223">
    <property type="entry name" value="PRTases_typeI"/>
    <property type="match status" value="1"/>
</dbReference>
<dbReference type="STRING" id="1862672.BO225_07545"/>
<dbReference type="EC" id="2.4.2.22" evidence="5 6"/>
<accession>A0A1U7NLT7</accession>
<proteinExistence type="inferred from homology"/>
<name>A0A1U7NLT7_9FIRM</name>
<feature type="binding site" evidence="5">
    <location>
        <position position="27"/>
    </location>
    <ligand>
        <name>xanthine</name>
        <dbReference type="ChEBI" id="CHEBI:17712"/>
    </ligand>
</feature>
<comment type="function">
    <text evidence="5">Converts the preformed base xanthine, a product of nucleic acid breakdown, to xanthosine 5'-monophosphate (XMP), so it can be reused for RNA or DNA synthesis.</text>
</comment>
<reference evidence="8 9" key="1">
    <citation type="submission" date="2016-11" db="EMBL/GenBank/DDBJ databases">
        <title>Description of two novel members of the family Erysipelotrichaceae: Ileibacterium lipovorans gen. nov., sp. nov. and Dubosiella newyorkensis, gen. nov., sp. nov.</title>
        <authorList>
            <person name="Cox L.M."/>
            <person name="Sohn J."/>
            <person name="Tyrrell K.L."/>
            <person name="Citron D.M."/>
            <person name="Lawson P.A."/>
            <person name="Patel N.B."/>
            <person name="Iizumi T."/>
            <person name="Perez-Perez G.I."/>
            <person name="Goldstein E.J."/>
            <person name="Blaser M.J."/>
        </authorList>
    </citation>
    <scope>NUCLEOTIDE SEQUENCE [LARGE SCALE GENOMIC DNA]</scope>
    <source>
        <strain evidence="8 9">NYU-BL-A4</strain>
    </source>
</reference>
<dbReference type="Proteomes" id="UP000186705">
    <property type="component" value="Unassembled WGS sequence"/>
</dbReference>
<feature type="binding site" evidence="5">
    <location>
        <position position="155"/>
    </location>
    <ligand>
        <name>xanthine</name>
        <dbReference type="ChEBI" id="CHEBI:17712"/>
    </ligand>
</feature>
<dbReference type="PANTHER" id="PTHR43864:SF1">
    <property type="entry name" value="XANTHINE PHOSPHORIBOSYLTRANSFERASE"/>
    <property type="match status" value="1"/>
</dbReference>
<protein>
    <recommendedName>
        <fullName evidence="5 6">Xanthine phosphoribosyltransferase</fullName>
        <shortName evidence="5">XPRTase</shortName>
        <ecNumber evidence="5 6">2.4.2.22</ecNumber>
    </recommendedName>
</protein>
<keyword evidence="9" id="KW-1185">Reference proteome</keyword>
<dbReference type="GO" id="GO:0005737">
    <property type="term" value="C:cytoplasm"/>
    <property type="evidence" value="ECO:0007669"/>
    <property type="project" value="UniProtKB-SubCell"/>
</dbReference>
<evidence type="ECO:0000256" key="3">
    <source>
        <dbReference type="ARBA" id="ARBA00022679"/>
    </source>
</evidence>
<dbReference type="GO" id="GO:0000310">
    <property type="term" value="F:xanthine phosphoribosyltransferase activity"/>
    <property type="evidence" value="ECO:0007669"/>
    <property type="project" value="UniProtKB-UniRule"/>
</dbReference>
<dbReference type="AlphaFoldDB" id="A0A1U7NLT7"/>
<dbReference type="RefSeq" id="WP_076341658.1">
    <property type="nucleotide sequence ID" value="NZ_CAJTMI010000049.1"/>
</dbReference>
<dbReference type="GeneID" id="78275791"/>
<keyword evidence="4 5" id="KW-0660">Purine salvage</keyword>
<dbReference type="NCBIfam" id="TIGR01744">
    <property type="entry name" value="XPRTase"/>
    <property type="match status" value="1"/>
</dbReference>
<dbReference type="GO" id="GO:0006166">
    <property type="term" value="P:purine ribonucleoside salvage"/>
    <property type="evidence" value="ECO:0007669"/>
    <property type="project" value="UniProtKB-KW"/>
</dbReference>
<gene>
    <name evidence="5" type="primary">xpt</name>
    <name evidence="8" type="ORF">BO225_07545</name>
</gene>
<evidence type="ECO:0000313" key="8">
    <source>
        <dbReference type="EMBL" id="OLU45944.1"/>
    </source>
</evidence>
<sequence length="193" mass="21683">MEKLKKKIEAEGTCLGTDLIKVDAFLNHQIDPVLMEQIATTFYEQVKDLPITKIVTIESGGIAPAYALATKLRVPLLFMKKSEPNTMEDPLYTQVFSYTKQKAYTLCVERKYLSPHDKILFLDDFLANGEAFKGAERLILEAGGEIVGVAALIEKVFQAGHTYIVDKHYPLFSLAPIQQIENGKIQWADSLIF</sequence>
<dbReference type="HAMAP" id="MF_01184">
    <property type="entry name" value="XPRTase"/>
    <property type="match status" value="1"/>
</dbReference>
<dbReference type="GO" id="GO:0032265">
    <property type="term" value="P:XMP salvage"/>
    <property type="evidence" value="ECO:0007669"/>
    <property type="project" value="UniProtKB-UniRule"/>
</dbReference>
<keyword evidence="2 5" id="KW-0328">Glycosyltransferase</keyword>
<dbReference type="GO" id="GO:0046110">
    <property type="term" value="P:xanthine metabolic process"/>
    <property type="evidence" value="ECO:0007669"/>
    <property type="project" value="UniProtKB-UniRule"/>
</dbReference>
<evidence type="ECO:0000259" key="7">
    <source>
        <dbReference type="Pfam" id="PF00156"/>
    </source>
</evidence>
<evidence type="ECO:0000256" key="6">
    <source>
        <dbReference type="NCBIfam" id="TIGR01744"/>
    </source>
</evidence>
<dbReference type="PANTHER" id="PTHR43864">
    <property type="entry name" value="HYPOXANTHINE/GUANINE PHOSPHORIBOSYLTRANSFERASE"/>
    <property type="match status" value="1"/>
</dbReference>
<keyword evidence="3 5" id="KW-0808">Transferase</keyword>
<dbReference type="EMBL" id="MPKA01000078">
    <property type="protein sequence ID" value="OLU45944.1"/>
    <property type="molecule type" value="Genomic_DNA"/>
</dbReference>
<evidence type="ECO:0000256" key="5">
    <source>
        <dbReference type="HAMAP-Rule" id="MF_01184"/>
    </source>
</evidence>
<evidence type="ECO:0000313" key="9">
    <source>
        <dbReference type="Proteomes" id="UP000186705"/>
    </source>
</evidence>
<dbReference type="Gene3D" id="3.40.50.2020">
    <property type="match status" value="1"/>
</dbReference>
<keyword evidence="1 5" id="KW-0963">Cytoplasm</keyword>
<dbReference type="Pfam" id="PF00156">
    <property type="entry name" value="Pribosyltran"/>
    <property type="match status" value="1"/>
</dbReference>
<comment type="catalytic activity">
    <reaction evidence="5">
        <text>XMP + diphosphate = xanthine + 5-phospho-alpha-D-ribose 1-diphosphate</text>
        <dbReference type="Rhea" id="RHEA:10800"/>
        <dbReference type="ChEBI" id="CHEBI:17712"/>
        <dbReference type="ChEBI" id="CHEBI:33019"/>
        <dbReference type="ChEBI" id="CHEBI:57464"/>
        <dbReference type="ChEBI" id="CHEBI:58017"/>
        <dbReference type="EC" id="2.4.2.22"/>
    </reaction>
</comment>
<comment type="similarity">
    <text evidence="5">Belongs to the purine/pyrimidine phosphoribosyltransferase family. Xpt subfamily.</text>
</comment>
<feature type="domain" description="Phosphoribosyltransferase" evidence="7">
    <location>
        <begin position="47"/>
        <end position="168"/>
    </location>
</feature>
<comment type="subunit">
    <text evidence="5">Homodimer.</text>
</comment>
<comment type="caution">
    <text evidence="5">Lacks conserved residue(s) required for the propagation of feature annotation.</text>
</comment>
<dbReference type="SUPFAM" id="SSF53271">
    <property type="entry name" value="PRTase-like"/>
    <property type="match status" value="1"/>
</dbReference>
<comment type="subcellular location">
    <subcellularLocation>
        <location evidence="5">Cytoplasm</location>
    </subcellularLocation>
</comment>
<dbReference type="InterPro" id="IPR000836">
    <property type="entry name" value="PRTase_dom"/>
</dbReference>
<dbReference type="InterPro" id="IPR050118">
    <property type="entry name" value="Pur/Pyrimidine_PRTase"/>
</dbReference>
<organism evidence="8 9">
    <name type="scientific">Dubosiella newyorkensis</name>
    <dbReference type="NCBI Taxonomy" id="1862672"/>
    <lineage>
        <taxon>Bacteria</taxon>
        <taxon>Bacillati</taxon>
        <taxon>Bacillota</taxon>
        <taxon>Erysipelotrichia</taxon>
        <taxon>Erysipelotrichales</taxon>
        <taxon>Erysipelotrichaceae</taxon>
        <taxon>Dubosiella</taxon>
    </lineage>
</organism>
<evidence type="ECO:0000256" key="4">
    <source>
        <dbReference type="ARBA" id="ARBA00022726"/>
    </source>
</evidence>
<evidence type="ECO:0000256" key="2">
    <source>
        <dbReference type="ARBA" id="ARBA00022676"/>
    </source>
</evidence>